<feature type="transmembrane region" description="Helical" evidence="7">
    <location>
        <begin position="145"/>
        <end position="168"/>
    </location>
</feature>
<dbReference type="SUPFAM" id="SSF81345">
    <property type="entry name" value="ABC transporter involved in vitamin B12 uptake, BtuC"/>
    <property type="match status" value="1"/>
</dbReference>
<evidence type="ECO:0000256" key="6">
    <source>
        <dbReference type="RuleBase" id="RU003943"/>
    </source>
</evidence>
<gene>
    <name evidence="8" type="primary">znuB</name>
    <name evidence="8" type="ORF">SPSIL_055180</name>
</gene>
<proteinExistence type="inferred from homology"/>
<evidence type="ECO:0000256" key="1">
    <source>
        <dbReference type="ARBA" id="ARBA00004141"/>
    </source>
</evidence>
<keyword evidence="6" id="KW-0813">Transport</keyword>
<feature type="transmembrane region" description="Helical" evidence="7">
    <location>
        <begin position="105"/>
        <end position="125"/>
    </location>
</feature>
<name>A0ABZ3IUT4_9FIRM</name>
<organism evidence="8 9">
    <name type="scientific">Sporomusa silvacetica DSM 10669</name>
    <dbReference type="NCBI Taxonomy" id="1123289"/>
    <lineage>
        <taxon>Bacteria</taxon>
        <taxon>Bacillati</taxon>
        <taxon>Bacillota</taxon>
        <taxon>Negativicutes</taxon>
        <taxon>Selenomonadales</taxon>
        <taxon>Sporomusaceae</taxon>
        <taxon>Sporomusa</taxon>
    </lineage>
</organism>
<dbReference type="InterPro" id="IPR037294">
    <property type="entry name" value="ABC_BtuC-like"/>
</dbReference>
<dbReference type="PANTHER" id="PTHR30477:SF18">
    <property type="entry name" value="METAL TRANSPORT SYSTEM MEMBRANE PROTEIN CT_417-RELATED"/>
    <property type="match status" value="1"/>
</dbReference>
<evidence type="ECO:0000313" key="8">
    <source>
        <dbReference type="EMBL" id="XFO69286.1"/>
    </source>
</evidence>
<feature type="transmembrane region" description="Helical" evidence="7">
    <location>
        <begin position="233"/>
        <end position="253"/>
    </location>
</feature>
<evidence type="ECO:0000256" key="3">
    <source>
        <dbReference type="ARBA" id="ARBA00022692"/>
    </source>
</evidence>
<dbReference type="EMBL" id="CP155573">
    <property type="protein sequence ID" value="XFO69286.1"/>
    <property type="molecule type" value="Genomic_DNA"/>
</dbReference>
<evidence type="ECO:0000256" key="2">
    <source>
        <dbReference type="ARBA" id="ARBA00008034"/>
    </source>
</evidence>
<dbReference type="Pfam" id="PF00950">
    <property type="entry name" value="ABC-3"/>
    <property type="match status" value="1"/>
</dbReference>
<keyword evidence="3 6" id="KW-0812">Transmembrane</keyword>
<dbReference type="Proteomes" id="UP000216752">
    <property type="component" value="Chromosome"/>
</dbReference>
<feature type="transmembrane region" description="Helical" evidence="7">
    <location>
        <begin position="180"/>
        <end position="198"/>
    </location>
</feature>
<keyword evidence="4 7" id="KW-1133">Transmembrane helix</keyword>
<dbReference type="RefSeq" id="WP_094603667.1">
    <property type="nucleotide sequence ID" value="NZ_CP155573.1"/>
</dbReference>
<evidence type="ECO:0000256" key="4">
    <source>
        <dbReference type="ARBA" id="ARBA00022989"/>
    </source>
</evidence>
<sequence length="281" mass="30322">MLDLWYELTTILLPFQWLDHNFMKNALLAVLLVTPLFGLLGTMVVSNRMVFFSDSLGHGAFTGIAIGVLLGGIKPLTALVLFSLFFSIAITVIKNKSSVSTDTIIGVFSSTAIALGLMIMSHGGSFAKFSSYLIGDLLSITPVDIGMLFGVFIGIVLLWLVIFNKILVISINPSLAASRGINTLLVEILFSSALAIVVAISIQWVGLLIINSMLVLPAAAARNVTSNVRQYHLVSVLFAIFAGVAGLILSYYWNTATGATIILVAAMLFFTTFLLRNHFIE</sequence>
<reference evidence="8" key="1">
    <citation type="submission" date="2024-05" db="EMBL/GenBank/DDBJ databases">
        <title>Isolation and characterization of Sporomusa carbonis sp. nov., a carboxydotrophic hydrogenogen in the genus of Sporomusa isolated from a charcoal burning pile.</title>
        <authorList>
            <person name="Boeer T."/>
            <person name="Rosenbaum F."/>
            <person name="Eysell L."/>
            <person name="Mueller V."/>
            <person name="Daniel R."/>
            <person name="Poehlein A."/>
        </authorList>
    </citation>
    <scope>NUCLEOTIDE SEQUENCE [LARGE SCALE GENOMIC DNA]</scope>
    <source>
        <strain evidence="8">DSM 10669</strain>
    </source>
</reference>
<accession>A0ABZ3IUT4</accession>
<dbReference type="PANTHER" id="PTHR30477">
    <property type="entry name" value="ABC-TRANSPORTER METAL-BINDING PROTEIN"/>
    <property type="match status" value="1"/>
</dbReference>
<keyword evidence="9" id="KW-1185">Reference proteome</keyword>
<dbReference type="InterPro" id="IPR001626">
    <property type="entry name" value="ABC_TroCD"/>
</dbReference>
<keyword evidence="5 7" id="KW-0472">Membrane</keyword>
<evidence type="ECO:0000256" key="5">
    <source>
        <dbReference type="ARBA" id="ARBA00023136"/>
    </source>
</evidence>
<feature type="transmembrane region" description="Helical" evidence="7">
    <location>
        <begin position="259"/>
        <end position="275"/>
    </location>
</feature>
<comment type="similarity">
    <text evidence="2 6">Belongs to the ABC-3 integral membrane protein family.</text>
</comment>
<protein>
    <submittedName>
        <fullName evidence="8">High-affinity zinc uptake system membrane protein ZnuB</fullName>
    </submittedName>
</protein>
<dbReference type="Gene3D" id="1.10.3470.10">
    <property type="entry name" value="ABC transporter involved in vitamin B12 uptake, BtuC"/>
    <property type="match status" value="1"/>
</dbReference>
<evidence type="ECO:0000313" key="9">
    <source>
        <dbReference type="Proteomes" id="UP000216752"/>
    </source>
</evidence>
<evidence type="ECO:0000256" key="7">
    <source>
        <dbReference type="SAM" id="Phobius"/>
    </source>
</evidence>
<feature type="transmembrane region" description="Helical" evidence="7">
    <location>
        <begin position="204"/>
        <end position="221"/>
    </location>
</feature>
<feature type="transmembrane region" description="Helical" evidence="7">
    <location>
        <begin position="26"/>
        <end position="44"/>
    </location>
</feature>
<comment type="subcellular location">
    <subcellularLocation>
        <location evidence="6">Cell membrane</location>
        <topology evidence="6">Multi-pass membrane protein</topology>
    </subcellularLocation>
    <subcellularLocation>
        <location evidence="1">Membrane</location>
        <topology evidence="1">Multi-pass membrane protein</topology>
    </subcellularLocation>
</comment>